<dbReference type="EMBL" id="QSJD01000002">
    <property type="protein sequence ID" value="RHD53242.1"/>
    <property type="molecule type" value="Genomic_DNA"/>
</dbReference>
<feature type="domain" description="RagB/SusD" evidence="6">
    <location>
        <begin position="316"/>
        <end position="624"/>
    </location>
</feature>
<keyword evidence="5" id="KW-0998">Cell outer membrane</keyword>
<comment type="similarity">
    <text evidence="2">Belongs to the SusD family.</text>
</comment>
<feature type="domain" description="SusD-like N-terminal" evidence="7">
    <location>
        <begin position="106"/>
        <end position="239"/>
    </location>
</feature>
<dbReference type="InterPro" id="IPR033985">
    <property type="entry name" value="SusD-like_N"/>
</dbReference>
<dbReference type="EMBL" id="JAUONL010000001">
    <property type="protein sequence ID" value="MDO6356365.1"/>
    <property type="molecule type" value="Genomic_DNA"/>
</dbReference>
<dbReference type="Proteomes" id="UP000284431">
    <property type="component" value="Unassembled WGS sequence"/>
</dbReference>
<evidence type="ECO:0000259" key="6">
    <source>
        <dbReference type="Pfam" id="PF07980"/>
    </source>
</evidence>
<accession>A0A414FRG7</accession>
<evidence type="ECO:0000313" key="9">
    <source>
        <dbReference type="EMBL" id="RGY24802.1"/>
    </source>
</evidence>
<protein>
    <submittedName>
        <fullName evidence="10">RagB/SusD family nutrient uptake outer membrane protein</fullName>
    </submittedName>
</protein>
<evidence type="ECO:0000256" key="2">
    <source>
        <dbReference type="ARBA" id="ARBA00006275"/>
    </source>
</evidence>
<comment type="subcellular location">
    <subcellularLocation>
        <location evidence="1">Cell outer membrane</location>
    </subcellularLocation>
</comment>
<dbReference type="Gene3D" id="1.25.40.390">
    <property type="match status" value="1"/>
</dbReference>
<dbReference type="Proteomes" id="UP001170023">
    <property type="component" value="Unassembled WGS sequence"/>
</dbReference>
<keyword evidence="4" id="KW-0472">Membrane</keyword>
<gene>
    <name evidence="10" type="ORF">DW794_01590</name>
    <name evidence="9" type="ORF">DXA49_12620</name>
    <name evidence="8" type="ORF">Q4469_01405</name>
</gene>
<name>A0A414FRG7_9BACE</name>
<evidence type="ECO:0000256" key="3">
    <source>
        <dbReference type="ARBA" id="ARBA00022729"/>
    </source>
</evidence>
<comment type="caution">
    <text evidence="10">The sequence shown here is derived from an EMBL/GenBank/DDBJ whole genome shotgun (WGS) entry which is preliminary data.</text>
</comment>
<dbReference type="Pfam" id="PF14322">
    <property type="entry name" value="SusD-like_3"/>
    <property type="match status" value="1"/>
</dbReference>
<dbReference type="InterPro" id="IPR011990">
    <property type="entry name" value="TPR-like_helical_dom_sf"/>
</dbReference>
<dbReference type="EMBL" id="QSCS01000019">
    <property type="protein sequence ID" value="RGY24802.1"/>
    <property type="molecule type" value="Genomic_DNA"/>
</dbReference>
<dbReference type="InterPro" id="IPR012944">
    <property type="entry name" value="SusD_RagB_dom"/>
</dbReference>
<proteinExistence type="inferred from homology"/>
<evidence type="ECO:0000256" key="1">
    <source>
        <dbReference type="ARBA" id="ARBA00004442"/>
    </source>
</evidence>
<reference evidence="8" key="2">
    <citation type="submission" date="2023-07" db="EMBL/GenBank/DDBJ databases">
        <title>Whole Genome Sequencing of Colonoscopy isolates.</title>
        <authorList>
            <person name="Surve S.V."/>
            <person name="Valls R.A."/>
            <person name="Barrak K.E."/>
            <person name="Gardner T.B."/>
            <person name="O'Toole G.A."/>
        </authorList>
    </citation>
    <scope>NUCLEOTIDE SEQUENCE</scope>
    <source>
        <strain evidence="8">GP0119</strain>
    </source>
</reference>
<evidence type="ECO:0000313" key="8">
    <source>
        <dbReference type="EMBL" id="MDO6356365.1"/>
    </source>
</evidence>
<evidence type="ECO:0000313" key="10">
    <source>
        <dbReference type="EMBL" id="RHD53242.1"/>
    </source>
</evidence>
<evidence type="ECO:0000259" key="7">
    <source>
        <dbReference type="Pfam" id="PF14322"/>
    </source>
</evidence>
<keyword evidence="3" id="KW-0732">Signal</keyword>
<dbReference type="GO" id="GO:0009279">
    <property type="term" value="C:cell outer membrane"/>
    <property type="evidence" value="ECO:0007669"/>
    <property type="project" value="UniProtKB-SubCell"/>
</dbReference>
<reference evidence="11 12" key="1">
    <citation type="submission" date="2018-08" db="EMBL/GenBank/DDBJ databases">
        <title>A genome reference for cultivated species of the human gut microbiota.</title>
        <authorList>
            <person name="Zou Y."/>
            <person name="Xue W."/>
            <person name="Luo G."/>
        </authorList>
    </citation>
    <scope>NUCLEOTIDE SEQUENCE [LARGE SCALE GENOMIC DNA]</scope>
    <source>
        <strain evidence="10 12">AM31-16AC</strain>
        <strain evidence="9 11">OF02-6LB</strain>
    </source>
</reference>
<evidence type="ECO:0000313" key="11">
    <source>
        <dbReference type="Proteomes" id="UP000284431"/>
    </source>
</evidence>
<evidence type="ECO:0000256" key="5">
    <source>
        <dbReference type="ARBA" id="ARBA00023237"/>
    </source>
</evidence>
<evidence type="ECO:0000256" key="4">
    <source>
        <dbReference type="ARBA" id="ARBA00023136"/>
    </source>
</evidence>
<dbReference type="AlphaFoldDB" id="A0A414FRG7"/>
<evidence type="ECO:0000313" key="12">
    <source>
        <dbReference type="Proteomes" id="UP000284689"/>
    </source>
</evidence>
<organism evidence="10 12">
    <name type="scientific">Bacteroides caccae</name>
    <dbReference type="NCBI Taxonomy" id="47678"/>
    <lineage>
        <taxon>Bacteria</taxon>
        <taxon>Pseudomonadati</taxon>
        <taxon>Bacteroidota</taxon>
        <taxon>Bacteroidia</taxon>
        <taxon>Bacteroidales</taxon>
        <taxon>Bacteroidaceae</taxon>
        <taxon>Bacteroides</taxon>
    </lineage>
</organism>
<sequence>MKTMKKLYKKILIAAFALCNIYSCDYLNVSDELAGNLRSLDEIFDNVSYTRRWYANIFTSIPDYSGITAAAGSITGFKNPWAGMCDELTVGYGDAKLYNKTDKNAANMSFHRWGTCYKEIRQANIFLTHAKPIAANGTHVDVLTEEELTEMKANVRFMRAYYHYLLFEQYGAIPLVKDLILEREDNLDLPRNTIDEVISYLDEELTAVAKELPQKALHDDDQHNAWPTKGVALAVKAKMWVYAASKLFNGEYKEALAVTNLDGTRLFPDKDPNKWNKAVAALEEFIKFADEEGNYELLNTGNPSQDIYDLFQTYNKEIIWATAATSWGGMTNDMFDRRCTPRSEQNGMGCIGVTQELVDDFYMKDGLPVQATSYLPQSTLYTTEGFDKYTETVKAGSKEVQVANNVSNRFLNREARFYNTVFFQNRRWHVTNNVTQFHKGSPNELSGTIYTHTGYMLYKRFNREVSMKSPGVQNKFRPSIIFRLADLYLLYAEAVNEIDPQDERVLTYLNKVRQRAGLSNIEELNPAIEGNQELQRLAIQRERRIELATEGQRYFDVRRWMIADQDGEGRQFGYVHGMNMNAAEDKFYEEVEASPIVFRRKMYLYPIPDDEMKKTELLVQNPGW</sequence>
<dbReference type="Pfam" id="PF07980">
    <property type="entry name" value="SusD_RagB"/>
    <property type="match status" value="1"/>
</dbReference>
<dbReference type="SUPFAM" id="SSF48452">
    <property type="entry name" value="TPR-like"/>
    <property type="match status" value="1"/>
</dbReference>
<dbReference type="Proteomes" id="UP000284689">
    <property type="component" value="Unassembled WGS sequence"/>
</dbReference>